<dbReference type="GO" id="GO:0016491">
    <property type="term" value="F:oxidoreductase activity"/>
    <property type="evidence" value="ECO:0007669"/>
    <property type="project" value="UniProtKB-KW"/>
</dbReference>
<keyword evidence="9" id="KW-0560">Oxidoreductase</keyword>
<name>A0A5E4TIQ5_9BURK</name>
<dbReference type="AlphaFoldDB" id="A0A5E4TIQ5"/>
<keyword evidence="2 6" id="KW-0349">Heme</keyword>
<dbReference type="PROSITE" id="PS51007">
    <property type="entry name" value="CYTC"/>
    <property type="match status" value="1"/>
</dbReference>
<dbReference type="Pfam" id="PF13442">
    <property type="entry name" value="Cytochrome_CBB3"/>
    <property type="match status" value="1"/>
</dbReference>
<accession>A0A5E4TIQ5</accession>
<keyword evidence="3 6" id="KW-0479">Metal-binding</keyword>
<evidence type="ECO:0000256" key="4">
    <source>
        <dbReference type="ARBA" id="ARBA00022982"/>
    </source>
</evidence>
<feature type="signal peptide" evidence="7">
    <location>
        <begin position="1"/>
        <end position="38"/>
    </location>
</feature>
<gene>
    <name evidence="9" type="ORF">PTE30175_01326</name>
</gene>
<reference evidence="9 10" key="1">
    <citation type="submission" date="2019-08" db="EMBL/GenBank/DDBJ databases">
        <authorList>
            <person name="Peeters C."/>
        </authorList>
    </citation>
    <scope>NUCLEOTIDE SEQUENCE [LARGE SCALE GENOMIC DNA]</scope>
    <source>
        <strain evidence="9 10">LMG 30175</strain>
    </source>
</reference>
<proteinExistence type="predicted"/>
<evidence type="ECO:0000256" key="7">
    <source>
        <dbReference type="SAM" id="SignalP"/>
    </source>
</evidence>
<keyword evidence="1" id="KW-0813">Transport</keyword>
<protein>
    <submittedName>
        <fullName evidence="9">Cytochrome C oxidase</fullName>
        <ecNumber evidence="9">1.9.3.1</ecNumber>
    </submittedName>
</protein>
<dbReference type="RefSeq" id="WP_150696262.1">
    <property type="nucleotide sequence ID" value="NZ_CABPRZ010000004.1"/>
</dbReference>
<evidence type="ECO:0000313" key="10">
    <source>
        <dbReference type="Proteomes" id="UP000414233"/>
    </source>
</evidence>
<dbReference type="InterPro" id="IPR051459">
    <property type="entry name" value="Cytochrome_c-type_DH"/>
</dbReference>
<evidence type="ECO:0000256" key="1">
    <source>
        <dbReference type="ARBA" id="ARBA00022448"/>
    </source>
</evidence>
<dbReference type="EC" id="1.9.3.1" evidence="9"/>
<evidence type="ECO:0000259" key="8">
    <source>
        <dbReference type="PROSITE" id="PS51007"/>
    </source>
</evidence>
<dbReference type="SUPFAM" id="SSF46626">
    <property type="entry name" value="Cytochrome c"/>
    <property type="match status" value="1"/>
</dbReference>
<keyword evidence="5 6" id="KW-0408">Iron</keyword>
<keyword evidence="7" id="KW-0732">Signal</keyword>
<feature type="chain" id="PRO_5022741827" evidence="7">
    <location>
        <begin position="39"/>
        <end position="148"/>
    </location>
</feature>
<dbReference type="InterPro" id="IPR036909">
    <property type="entry name" value="Cyt_c-like_dom_sf"/>
</dbReference>
<evidence type="ECO:0000256" key="3">
    <source>
        <dbReference type="ARBA" id="ARBA00022723"/>
    </source>
</evidence>
<evidence type="ECO:0000256" key="5">
    <source>
        <dbReference type="ARBA" id="ARBA00023004"/>
    </source>
</evidence>
<evidence type="ECO:0000256" key="6">
    <source>
        <dbReference type="PROSITE-ProRule" id="PRU00433"/>
    </source>
</evidence>
<dbReference type="InterPro" id="IPR009056">
    <property type="entry name" value="Cyt_c-like_dom"/>
</dbReference>
<sequence length="148" mass="15622">MKRLMNRIRLLAVRAPALVVFKFAVATIAAQFALPAAASDTTPPPLSEGGHFVEKDGAALYGAICQGCHMPQGQGAKGAGMYPALAANPRLASAAYPAYTVLHGRNGMPGFAERLSDEQVAEAVNYVRSHFGNHYTDPLTAADVAKLR</sequence>
<keyword evidence="10" id="KW-1185">Reference proteome</keyword>
<dbReference type="PANTHER" id="PTHR35008">
    <property type="entry name" value="BLL4482 PROTEIN-RELATED"/>
    <property type="match status" value="1"/>
</dbReference>
<evidence type="ECO:0000256" key="2">
    <source>
        <dbReference type="ARBA" id="ARBA00022617"/>
    </source>
</evidence>
<dbReference type="Proteomes" id="UP000414233">
    <property type="component" value="Unassembled WGS sequence"/>
</dbReference>
<dbReference type="Gene3D" id="1.10.760.10">
    <property type="entry name" value="Cytochrome c-like domain"/>
    <property type="match status" value="1"/>
</dbReference>
<organism evidence="9 10">
    <name type="scientific">Pandoraea terrae</name>
    <dbReference type="NCBI Taxonomy" id="1537710"/>
    <lineage>
        <taxon>Bacteria</taxon>
        <taxon>Pseudomonadati</taxon>
        <taxon>Pseudomonadota</taxon>
        <taxon>Betaproteobacteria</taxon>
        <taxon>Burkholderiales</taxon>
        <taxon>Burkholderiaceae</taxon>
        <taxon>Pandoraea</taxon>
    </lineage>
</organism>
<dbReference type="PANTHER" id="PTHR35008:SF9">
    <property type="entry name" value="CYTOCHROME C DOMAIN-CONTAINING PROTEIN"/>
    <property type="match status" value="1"/>
</dbReference>
<keyword evidence="4" id="KW-0249">Electron transport</keyword>
<feature type="domain" description="Cytochrome c" evidence="8">
    <location>
        <begin position="52"/>
        <end position="131"/>
    </location>
</feature>
<dbReference type="EMBL" id="CABPRZ010000004">
    <property type="protein sequence ID" value="VVD86368.1"/>
    <property type="molecule type" value="Genomic_DNA"/>
</dbReference>
<dbReference type="GO" id="GO:0009055">
    <property type="term" value="F:electron transfer activity"/>
    <property type="evidence" value="ECO:0007669"/>
    <property type="project" value="InterPro"/>
</dbReference>
<evidence type="ECO:0000313" key="9">
    <source>
        <dbReference type="EMBL" id="VVD86368.1"/>
    </source>
</evidence>
<dbReference type="GO" id="GO:0005506">
    <property type="term" value="F:iron ion binding"/>
    <property type="evidence" value="ECO:0007669"/>
    <property type="project" value="InterPro"/>
</dbReference>
<dbReference type="PRINTS" id="PR00605">
    <property type="entry name" value="CYTCHROMECIC"/>
</dbReference>
<dbReference type="GO" id="GO:0020037">
    <property type="term" value="F:heme binding"/>
    <property type="evidence" value="ECO:0007669"/>
    <property type="project" value="InterPro"/>
</dbReference>
<dbReference type="InterPro" id="IPR008168">
    <property type="entry name" value="Cyt_C_IC"/>
</dbReference>
<dbReference type="OrthoDB" id="9757546at2"/>